<accession>A0A0G0H1E0</accession>
<evidence type="ECO:0000256" key="1">
    <source>
        <dbReference type="ARBA" id="ARBA00004651"/>
    </source>
</evidence>
<sequence length="378" mass="41310">MTIISKLVLLPFIFSFLVAFLTTPLVIKLSNKFGLIDDPKKNKHPKVIHTYPIPRGGGIACFFGLLVSALLFLPLDKHLIGILLGAIILVAIGVLDDKHNLNPYKRLAFQFLAAGIPIIVGIGIPFVKLPFVADLMSKTPSLNEILIIDSSRDILELSHPQITFQLFGDEKSIWILADIFALFWIVFMMNMLNMGAKGVDGQLSGVVFIAAATIAILAMRYSHDVAQWPVIVLAVATSAAYLGFLPWHFYPQKIMPGFSGSSLAGYMLAVLAILSTAKVGTLLVALGVPIIDTGYTVIRRVASGKSPVWGDRGHLHHKLLDAGLSKRQISYFYWATTALLGIIALNLNASDKLYTIIGIAIIIGALLLWLTYRPKLLK</sequence>
<keyword evidence="5 8" id="KW-1133">Transmembrane helix</keyword>
<evidence type="ECO:0000256" key="6">
    <source>
        <dbReference type="ARBA" id="ARBA00023136"/>
    </source>
</evidence>
<dbReference type="PANTHER" id="PTHR22926">
    <property type="entry name" value="PHOSPHO-N-ACETYLMURAMOYL-PENTAPEPTIDE-TRANSFERASE"/>
    <property type="match status" value="1"/>
</dbReference>
<proteinExistence type="predicted"/>
<name>A0A0G0H1E0_9BACT</name>
<evidence type="ECO:0000256" key="4">
    <source>
        <dbReference type="ARBA" id="ARBA00022692"/>
    </source>
</evidence>
<feature type="binding site" evidence="7">
    <location>
        <position position="193"/>
    </location>
    <ligand>
        <name>Mg(2+)</name>
        <dbReference type="ChEBI" id="CHEBI:18420"/>
    </ligand>
</feature>
<evidence type="ECO:0000256" key="2">
    <source>
        <dbReference type="ARBA" id="ARBA00022475"/>
    </source>
</evidence>
<feature type="transmembrane region" description="Helical" evidence="8">
    <location>
        <begin position="107"/>
        <end position="127"/>
    </location>
</feature>
<feature type="transmembrane region" description="Helical" evidence="8">
    <location>
        <begin position="228"/>
        <end position="247"/>
    </location>
</feature>
<feature type="transmembrane region" description="Helical" evidence="8">
    <location>
        <begin position="12"/>
        <end position="31"/>
    </location>
</feature>
<dbReference type="GO" id="GO:0046872">
    <property type="term" value="F:metal ion binding"/>
    <property type="evidence" value="ECO:0007669"/>
    <property type="project" value="UniProtKB-KW"/>
</dbReference>
<keyword evidence="2" id="KW-1003">Cell membrane</keyword>
<organism evidence="9 10">
    <name type="scientific">Candidatus Woesebacteria bacterium GW2011_GWA1_37_7</name>
    <dbReference type="NCBI Taxonomy" id="1618545"/>
    <lineage>
        <taxon>Bacteria</taxon>
        <taxon>Candidatus Woeseibacteriota</taxon>
    </lineage>
</organism>
<dbReference type="Proteomes" id="UP000034591">
    <property type="component" value="Unassembled WGS sequence"/>
</dbReference>
<dbReference type="AlphaFoldDB" id="A0A0G0H1E0"/>
<dbReference type="GO" id="GO:0005886">
    <property type="term" value="C:plasma membrane"/>
    <property type="evidence" value="ECO:0007669"/>
    <property type="project" value="UniProtKB-SubCell"/>
</dbReference>
<feature type="transmembrane region" description="Helical" evidence="8">
    <location>
        <begin position="52"/>
        <end position="73"/>
    </location>
</feature>
<evidence type="ECO:0000256" key="8">
    <source>
        <dbReference type="SAM" id="Phobius"/>
    </source>
</evidence>
<keyword evidence="6 8" id="KW-0472">Membrane</keyword>
<dbReference type="InterPro" id="IPR000715">
    <property type="entry name" value="Glycosyl_transferase_4"/>
</dbReference>
<feature type="transmembrane region" description="Helical" evidence="8">
    <location>
        <begin position="79"/>
        <end position="95"/>
    </location>
</feature>
<evidence type="ECO:0000256" key="3">
    <source>
        <dbReference type="ARBA" id="ARBA00022679"/>
    </source>
</evidence>
<protein>
    <submittedName>
        <fullName evidence="9">Glycosyl transferase family 4</fullName>
    </submittedName>
</protein>
<comment type="subcellular location">
    <subcellularLocation>
        <location evidence="1">Cell membrane</location>
        <topology evidence="1">Multi-pass membrane protein</topology>
    </subcellularLocation>
</comment>
<dbReference type="GO" id="GO:0044038">
    <property type="term" value="P:cell wall macromolecule biosynthetic process"/>
    <property type="evidence" value="ECO:0007669"/>
    <property type="project" value="TreeGrafter"/>
</dbReference>
<reference evidence="9 10" key="1">
    <citation type="journal article" date="2015" name="Nature">
        <title>rRNA introns, odd ribosomes, and small enigmatic genomes across a large radiation of phyla.</title>
        <authorList>
            <person name="Brown C.T."/>
            <person name="Hug L.A."/>
            <person name="Thomas B.C."/>
            <person name="Sharon I."/>
            <person name="Castelle C.J."/>
            <person name="Singh A."/>
            <person name="Wilkins M.J."/>
            <person name="Williams K.H."/>
            <person name="Banfield J.F."/>
        </authorList>
    </citation>
    <scope>NUCLEOTIDE SEQUENCE [LARGE SCALE GENOMIC DNA]</scope>
</reference>
<dbReference type="GO" id="GO:0071555">
    <property type="term" value="P:cell wall organization"/>
    <property type="evidence" value="ECO:0007669"/>
    <property type="project" value="TreeGrafter"/>
</dbReference>
<evidence type="ECO:0000313" key="10">
    <source>
        <dbReference type="Proteomes" id="UP000034591"/>
    </source>
</evidence>
<evidence type="ECO:0000256" key="7">
    <source>
        <dbReference type="PIRSR" id="PIRSR600715-1"/>
    </source>
</evidence>
<feature type="transmembrane region" description="Helical" evidence="8">
    <location>
        <begin position="353"/>
        <end position="372"/>
    </location>
</feature>
<comment type="cofactor">
    <cofactor evidence="7">
        <name>Mg(2+)</name>
        <dbReference type="ChEBI" id="CHEBI:18420"/>
    </cofactor>
</comment>
<feature type="transmembrane region" description="Helical" evidence="8">
    <location>
        <begin position="203"/>
        <end position="222"/>
    </location>
</feature>
<feature type="transmembrane region" description="Helical" evidence="8">
    <location>
        <begin position="173"/>
        <end position="191"/>
    </location>
</feature>
<keyword evidence="7" id="KW-0460">Magnesium</keyword>
<keyword evidence="3 9" id="KW-0808">Transferase</keyword>
<dbReference type="CDD" id="cd06853">
    <property type="entry name" value="GT_WecA_like"/>
    <property type="match status" value="1"/>
</dbReference>
<dbReference type="GO" id="GO:0016780">
    <property type="term" value="F:phosphotransferase activity, for other substituted phosphate groups"/>
    <property type="evidence" value="ECO:0007669"/>
    <property type="project" value="InterPro"/>
</dbReference>
<feature type="transmembrane region" description="Helical" evidence="8">
    <location>
        <begin position="331"/>
        <end position="347"/>
    </location>
</feature>
<dbReference type="GO" id="GO:0009103">
    <property type="term" value="P:lipopolysaccharide biosynthetic process"/>
    <property type="evidence" value="ECO:0007669"/>
    <property type="project" value="TreeGrafter"/>
</dbReference>
<evidence type="ECO:0000256" key="5">
    <source>
        <dbReference type="ARBA" id="ARBA00022989"/>
    </source>
</evidence>
<comment type="caution">
    <text evidence="9">The sequence shown here is derived from an EMBL/GenBank/DDBJ whole genome shotgun (WGS) entry which is preliminary data.</text>
</comment>
<dbReference type="Pfam" id="PF00953">
    <property type="entry name" value="Glycos_transf_4"/>
    <property type="match status" value="1"/>
</dbReference>
<evidence type="ECO:0000313" key="9">
    <source>
        <dbReference type="EMBL" id="KKQ37058.1"/>
    </source>
</evidence>
<dbReference type="PANTHER" id="PTHR22926:SF3">
    <property type="entry name" value="UNDECAPRENYL-PHOSPHATE ALPHA-N-ACETYLGLUCOSAMINYL 1-PHOSPHATE TRANSFERASE"/>
    <property type="match status" value="1"/>
</dbReference>
<gene>
    <name evidence="9" type="ORF">US53_C0029G0007</name>
</gene>
<dbReference type="EMBL" id="LBTI01000029">
    <property type="protein sequence ID" value="KKQ37058.1"/>
    <property type="molecule type" value="Genomic_DNA"/>
</dbReference>
<keyword evidence="4 8" id="KW-0812">Transmembrane</keyword>
<keyword evidence="7" id="KW-0479">Metal-binding</keyword>
<dbReference type="STRING" id="1618545.US53_C0029G0007"/>